<name>A0A952AHU4_9BACT</name>
<evidence type="ECO:0000313" key="1">
    <source>
        <dbReference type="EMBL" id="MBW7953526.1"/>
    </source>
</evidence>
<evidence type="ECO:0000313" key="2">
    <source>
        <dbReference type="Proteomes" id="UP000781173"/>
    </source>
</evidence>
<gene>
    <name evidence="1" type="ORF">H3C67_01955</name>
</gene>
<sequence>TPTPTMANLIRQNEGTSVKADTNFASFYTNMFEDADFFINGQKYGFRYPNYMEVKSTNRDRTEFGGVADKETLGSILAYVYEMSDDFNRTNQPVCSYGTSSEYEKNRILIDTIKQNNQPVDYVVCSYYADEFACGEEYVAYYDDGRRFTAYAPCDKRDTAKIEFEHFLRAVGFDQY</sequence>
<feature type="non-terminal residue" evidence="1">
    <location>
        <position position="1"/>
    </location>
</feature>
<organism evidence="1 2">
    <name type="scientific">Candidatus Dojkabacteria bacterium</name>
    <dbReference type="NCBI Taxonomy" id="2099670"/>
    <lineage>
        <taxon>Bacteria</taxon>
        <taxon>Candidatus Dojkabacteria</taxon>
    </lineage>
</organism>
<proteinExistence type="predicted"/>
<protein>
    <submittedName>
        <fullName evidence="1">Uncharacterized protein</fullName>
    </submittedName>
</protein>
<reference evidence="1" key="1">
    <citation type="journal article" date="2022" name="ISME J.">
        <title>A general approach to explore prokaryotic protein glycosylation reveals the unique surface layer modulation of an anammox bacterium.</title>
        <authorList>
            <person name="Pabst M."/>
            <person name="Grouzdev D.S."/>
            <person name="Lawson C.E."/>
            <person name="Kleikamp H.B.C."/>
            <person name="de Ram C."/>
            <person name="Louwen R."/>
            <person name="Lin Y.M."/>
            <person name="Lucker S."/>
            <person name="van Loosdrecht M.C.M."/>
            <person name="Laureni M."/>
        </authorList>
    </citation>
    <scope>NUCLEOTIDE SEQUENCE</scope>
    <source>
        <strain evidence="1">BROCD043</strain>
    </source>
</reference>
<dbReference type="Proteomes" id="UP000781173">
    <property type="component" value="Unassembled WGS sequence"/>
</dbReference>
<dbReference type="AlphaFoldDB" id="A0A952AHU4"/>
<dbReference type="EMBL" id="JACFOF010000003">
    <property type="protein sequence ID" value="MBW7953526.1"/>
    <property type="molecule type" value="Genomic_DNA"/>
</dbReference>
<accession>A0A952AHU4</accession>
<comment type="caution">
    <text evidence="1">The sequence shown here is derived from an EMBL/GenBank/DDBJ whole genome shotgun (WGS) entry which is preliminary data.</text>
</comment>